<evidence type="ECO:0000313" key="3">
    <source>
        <dbReference type="EMBL" id="GMF39890.1"/>
    </source>
</evidence>
<dbReference type="Proteomes" id="UP001165121">
    <property type="component" value="Unassembled WGS sequence"/>
</dbReference>
<proteinExistence type="predicted"/>
<evidence type="ECO:0000256" key="1">
    <source>
        <dbReference type="SAM" id="MobiDB-lite"/>
    </source>
</evidence>
<evidence type="ECO:0000313" key="4">
    <source>
        <dbReference type="Proteomes" id="UP001165121"/>
    </source>
</evidence>
<dbReference type="OrthoDB" id="118105at2759"/>
<feature type="region of interest" description="Disordered" evidence="1">
    <location>
        <begin position="389"/>
        <end position="415"/>
    </location>
</feature>
<comment type="caution">
    <text evidence="3">The sequence shown here is derived from an EMBL/GenBank/DDBJ whole genome shotgun (WGS) entry which is preliminary data.</text>
</comment>
<dbReference type="PANTHER" id="PTHR46599:SF3">
    <property type="entry name" value="PIGGYBAC TRANSPOSABLE ELEMENT-DERIVED PROTEIN 4"/>
    <property type="match status" value="1"/>
</dbReference>
<protein>
    <submittedName>
        <fullName evidence="3">Unnamed protein product</fullName>
    </submittedName>
</protein>
<accession>A0A9W6XIC6</accession>
<feature type="domain" description="PiggyBac transposable element-derived protein" evidence="2">
    <location>
        <begin position="162"/>
        <end position="328"/>
    </location>
</feature>
<name>A0A9W6XIC6_9STRA</name>
<keyword evidence="4" id="KW-1185">Reference proteome</keyword>
<dbReference type="AlphaFoldDB" id="A0A9W6XIC6"/>
<dbReference type="EMBL" id="BSXT01001197">
    <property type="protein sequence ID" value="GMF39890.1"/>
    <property type="molecule type" value="Genomic_DNA"/>
</dbReference>
<feature type="compositionally biased region" description="Basic and acidic residues" evidence="1">
    <location>
        <begin position="66"/>
        <end position="80"/>
    </location>
</feature>
<feature type="compositionally biased region" description="Basic residues" evidence="1">
    <location>
        <begin position="395"/>
        <end position="411"/>
    </location>
</feature>
<gene>
    <name evidence="3" type="ORF">Pfra01_001203500</name>
</gene>
<evidence type="ECO:0000259" key="2">
    <source>
        <dbReference type="Pfam" id="PF13843"/>
    </source>
</evidence>
<dbReference type="Pfam" id="PF13843">
    <property type="entry name" value="DDE_Tnp_1_7"/>
    <property type="match status" value="2"/>
</dbReference>
<sequence>MAFQARWRELKKAGWTSKRPSGLSVDFTYLKPGKTIKNVKGEDVFVGEVALMQYLDKLDLDSAIRPRNLDPDFEETHESSDSSEDSEDEDQSETNAMHPGVVEESKEASQVFDLSVEGWSNLYVHVMNSVIVPGRLLQCVKTTPICTAVTMGQTRWLAAAATPSGAFFYFLQPQPWENIAAESTEYLLASIDERVEGQHAKQVARERKHNEYNAKSRVAIREDVLKAPPIEARELCVFIGLLIARSIVPNKEKLANHWKTREEGAIPRGCFGRFMTRDRFMHISINLHFGPNDDPNAMTDRAWKLRPVIDALQERFAAGYTPPAIMAMRRCCRRALRSTVCVFFGPTAPPNGEMRLVVMDRFYSSVPLSMQLLTMGFYSIGMERTDRQGLSTKLIPKKRKGDKKKPPKIPKNRPANIERGTFIVADSLHVPAMRVLRWWDTRAVDALSTGGSVQQDRIVRRDALSGEQQEVACPRVVKDYQTYMGGVDVHDQLRLQR</sequence>
<feature type="region of interest" description="Disordered" evidence="1">
    <location>
        <begin position="66"/>
        <end position="103"/>
    </location>
</feature>
<dbReference type="InterPro" id="IPR029526">
    <property type="entry name" value="PGBD"/>
</dbReference>
<organism evidence="3 4">
    <name type="scientific">Phytophthora fragariaefolia</name>
    <dbReference type="NCBI Taxonomy" id="1490495"/>
    <lineage>
        <taxon>Eukaryota</taxon>
        <taxon>Sar</taxon>
        <taxon>Stramenopiles</taxon>
        <taxon>Oomycota</taxon>
        <taxon>Peronosporomycetes</taxon>
        <taxon>Peronosporales</taxon>
        <taxon>Peronosporaceae</taxon>
        <taxon>Phytophthora</taxon>
    </lineage>
</organism>
<reference evidence="3" key="1">
    <citation type="submission" date="2023-04" db="EMBL/GenBank/DDBJ databases">
        <title>Phytophthora fragariaefolia NBRC 109709.</title>
        <authorList>
            <person name="Ichikawa N."/>
            <person name="Sato H."/>
            <person name="Tonouchi N."/>
        </authorList>
    </citation>
    <scope>NUCLEOTIDE SEQUENCE</scope>
    <source>
        <strain evidence="3">NBRC 109709</strain>
    </source>
</reference>
<feature type="compositionally biased region" description="Acidic residues" evidence="1">
    <location>
        <begin position="81"/>
        <end position="92"/>
    </location>
</feature>
<feature type="domain" description="PiggyBac transposable element-derived protein" evidence="2">
    <location>
        <begin position="349"/>
        <end position="494"/>
    </location>
</feature>
<dbReference type="PANTHER" id="PTHR46599">
    <property type="entry name" value="PIGGYBAC TRANSPOSABLE ELEMENT-DERIVED PROTEIN 4"/>
    <property type="match status" value="1"/>
</dbReference>